<evidence type="ECO:0000313" key="1">
    <source>
        <dbReference type="EMBL" id="KAF7841527.1"/>
    </source>
</evidence>
<dbReference type="EMBL" id="JAAIUW010000002">
    <property type="protein sequence ID" value="KAF7841527.1"/>
    <property type="molecule type" value="Genomic_DNA"/>
</dbReference>
<organism evidence="1 2">
    <name type="scientific">Senna tora</name>
    <dbReference type="NCBI Taxonomy" id="362788"/>
    <lineage>
        <taxon>Eukaryota</taxon>
        <taxon>Viridiplantae</taxon>
        <taxon>Streptophyta</taxon>
        <taxon>Embryophyta</taxon>
        <taxon>Tracheophyta</taxon>
        <taxon>Spermatophyta</taxon>
        <taxon>Magnoliopsida</taxon>
        <taxon>eudicotyledons</taxon>
        <taxon>Gunneridae</taxon>
        <taxon>Pentapetalae</taxon>
        <taxon>rosids</taxon>
        <taxon>fabids</taxon>
        <taxon>Fabales</taxon>
        <taxon>Fabaceae</taxon>
        <taxon>Caesalpinioideae</taxon>
        <taxon>Cassia clade</taxon>
        <taxon>Senna</taxon>
    </lineage>
</organism>
<sequence length="20" mass="2131">MARGPDDSHTLAVVIIGSEY</sequence>
<protein>
    <submittedName>
        <fullName evidence="1">Uncharacterized protein</fullName>
    </submittedName>
</protein>
<evidence type="ECO:0000313" key="2">
    <source>
        <dbReference type="Proteomes" id="UP000634136"/>
    </source>
</evidence>
<keyword evidence="2" id="KW-1185">Reference proteome</keyword>
<name>A0A834XBB1_9FABA</name>
<dbReference type="Proteomes" id="UP000634136">
    <property type="component" value="Unassembled WGS sequence"/>
</dbReference>
<reference evidence="1" key="1">
    <citation type="submission" date="2020-09" db="EMBL/GenBank/DDBJ databases">
        <title>Genome-Enabled Discovery of Anthraquinone Biosynthesis in Senna tora.</title>
        <authorList>
            <person name="Kang S.-H."/>
            <person name="Pandey R.P."/>
            <person name="Lee C.-M."/>
            <person name="Sim J.-S."/>
            <person name="Jeong J.-T."/>
            <person name="Choi B.-S."/>
            <person name="Jung M."/>
            <person name="Ginzburg D."/>
            <person name="Zhao K."/>
            <person name="Won S.Y."/>
            <person name="Oh T.-J."/>
            <person name="Yu Y."/>
            <person name="Kim N.-H."/>
            <person name="Lee O.R."/>
            <person name="Lee T.-H."/>
            <person name="Bashyal P."/>
            <person name="Kim T.-S."/>
            <person name="Lee W.-H."/>
            <person name="Kawkins C."/>
            <person name="Kim C.-K."/>
            <person name="Kim J.S."/>
            <person name="Ahn B.O."/>
            <person name="Rhee S.Y."/>
            <person name="Sohng J.K."/>
        </authorList>
    </citation>
    <scope>NUCLEOTIDE SEQUENCE</scope>
    <source>
        <tissue evidence="1">Leaf</tissue>
    </source>
</reference>
<accession>A0A834XBB1</accession>
<dbReference type="AlphaFoldDB" id="A0A834XBB1"/>
<proteinExistence type="predicted"/>
<comment type="caution">
    <text evidence="1">The sequence shown here is derived from an EMBL/GenBank/DDBJ whole genome shotgun (WGS) entry which is preliminary data.</text>
</comment>
<gene>
    <name evidence="1" type="ORF">G2W53_003825</name>
</gene>